<evidence type="ECO:0000256" key="2">
    <source>
        <dbReference type="SAM" id="MobiDB-lite"/>
    </source>
</evidence>
<keyword evidence="5" id="KW-1185">Reference proteome</keyword>
<dbReference type="PROSITE" id="PS51253">
    <property type="entry name" value="HTH_CENPB"/>
    <property type="match status" value="1"/>
</dbReference>
<accession>A0A0C9WZI5</accession>
<protein>
    <recommendedName>
        <fullName evidence="3">HTH CENPB-type domain-containing protein</fullName>
    </recommendedName>
</protein>
<dbReference type="GO" id="GO:0003677">
    <property type="term" value="F:DNA binding"/>
    <property type="evidence" value="ECO:0007669"/>
    <property type="project" value="UniProtKB-KW"/>
</dbReference>
<dbReference type="SUPFAM" id="SSF46689">
    <property type="entry name" value="Homeodomain-like"/>
    <property type="match status" value="1"/>
</dbReference>
<dbReference type="Pfam" id="PF03221">
    <property type="entry name" value="HTH_Tnp_Tc5"/>
    <property type="match status" value="1"/>
</dbReference>
<feature type="region of interest" description="Disordered" evidence="2">
    <location>
        <begin position="116"/>
        <end position="138"/>
    </location>
</feature>
<reference evidence="5" key="2">
    <citation type="submission" date="2015-01" db="EMBL/GenBank/DDBJ databases">
        <title>Evolutionary Origins and Diversification of the Mycorrhizal Mutualists.</title>
        <authorList>
            <consortium name="DOE Joint Genome Institute"/>
            <consortium name="Mycorrhizal Genomics Consortium"/>
            <person name="Kohler A."/>
            <person name="Kuo A."/>
            <person name="Nagy L.G."/>
            <person name="Floudas D."/>
            <person name="Copeland A."/>
            <person name="Barry K.W."/>
            <person name="Cichocki N."/>
            <person name="Veneault-Fourrey C."/>
            <person name="LaButti K."/>
            <person name="Lindquist E.A."/>
            <person name="Lipzen A."/>
            <person name="Lundell T."/>
            <person name="Morin E."/>
            <person name="Murat C."/>
            <person name="Riley R."/>
            <person name="Ohm R."/>
            <person name="Sun H."/>
            <person name="Tunlid A."/>
            <person name="Henrissat B."/>
            <person name="Grigoriev I.V."/>
            <person name="Hibbett D.S."/>
            <person name="Martin F."/>
        </authorList>
    </citation>
    <scope>NUCLEOTIDE SEQUENCE [LARGE SCALE GENOMIC DNA]</scope>
    <source>
        <strain evidence="5">LaAM-08-1</strain>
    </source>
</reference>
<reference evidence="4 5" key="1">
    <citation type="submission" date="2014-04" db="EMBL/GenBank/DDBJ databases">
        <authorList>
            <consortium name="DOE Joint Genome Institute"/>
            <person name="Kuo A."/>
            <person name="Kohler A."/>
            <person name="Nagy L.G."/>
            <person name="Floudas D."/>
            <person name="Copeland A."/>
            <person name="Barry K.W."/>
            <person name="Cichocki N."/>
            <person name="Veneault-Fourrey C."/>
            <person name="LaButti K."/>
            <person name="Lindquist E.A."/>
            <person name="Lipzen A."/>
            <person name="Lundell T."/>
            <person name="Morin E."/>
            <person name="Murat C."/>
            <person name="Sun H."/>
            <person name="Tunlid A."/>
            <person name="Henrissat B."/>
            <person name="Grigoriev I.V."/>
            <person name="Hibbett D.S."/>
            <person name="Martin F."/>
            <person name="Nordberg H.P."/>
            <person name="Cantor M.N."/>
            <person name="Hua S.X."/>
        </authorList>
    </citation>
    <scope>NUCLEOTIDE SEQUENCE [LARGE SCALE GENOMIC DNA]</scope>
    <source>
        <strain evidence="4 5">LaAM-08-1</strain>
    </source>
</reference>
<evidence type="ECO:0000256" key="1">
    <source>
        <dbReference type="ARBA" id="ARBA00023125"/>
    </source>
</evidence>
<dbReference type="Proteomes" id="UP000054477">
    <property type="component" value="Unassembled WGS sequence"/>
</dbReference>
<dbReference type="GO" id="GO:0005634">
    <property type="term" value="C:nucleus"/>
    <property type="evidence" value="ECO:0007669"/>
    <property type="project" value="TreeGrafter"/>
</dbReference>
<dbReference type="OrthoDB" id="2507562at2759"/>
<dbReference type="InterPro" id="IPR050863">
    <property type="entry name" value="CenT-Element_Derived"/>
</dbReference>
<gene>
    <name evidence="4" type="ORF">K443DRAFT_116166</name>
</gene>
<dbReference type="AlphaFoldDB" id="A0A0C9WZI5"/>
<evidence type="ECO:0000313" key="4">
    <source>
        <dbReference type="EMBL" id="KIJ90741.1"/>
    </source>
</evidence>
<name>A0A0C9WZI5_9AGAR</name>
<feature type="compositionally biased region" description="Basic and acidic residues" evidence="2">
    <location>
        <begin position="116"/>
        <end position="126"/>
    </location>
</feature>
<evidence type="ECO:0000313" key="5">
    <source>
        <dbReference type="Proteomes" id="UP000054477"/>
    </source>
</evidence>
<dbReference type="PANTHER" id="PTHR19303">
    <property type="entry name" value="TRANSPOSON"/>
    <property type="match status" value="1"/>
</dbReference>
<evidence type="ECO:0000259" key="3">
    <source>
        <dbReference type="PROSITE" id="PS51253"/>
    </source>
</evidence>
<dbReference type="InterPro" id="IPR009057">
    <property type="entry name" value="Homeodomain-like_sf"/>
</dbReference>
<proteinExistence type="predicted"/>
<sequence length="347" mass="39793">MAPKPLNILKKGLEKFSNSIKTRKDVLTSKLSRRESISSADERWLDFEANTVDEERILNDLERASDYERGLERLDADGKAIVKKLRELVGDLEQTEAYVCNFVLRKAEMTFPSEGSEHEKCTKEVPKPSQPAGAAPPVFTKKENTTLEQRIQILDWHHKHGKSQSATAKHFNPLYPNLQLKQPLISSWLKHKAEWHVQWAQVGRASDRSAKRVRQTEHPEISKMMDLWVSKAMNDKLLLTGQVLRHKWNTFADLLGIPEDDRLKLTDGWLTRFKARNGLKDIKRHGEAGSSAAETVTKERKRVQGLIEKYGYELRNIYNMDETGLFYGYALNFKHAVSSLLMLVTLG</sequence>
<dbReference type="PANTHER" id="PTHR19303:SF73">
    <property type="entry name" value="PROTEIN PDC2"/>
    <property type="match status" value="1"/>
</dbReference>
<dbReference type="STRING" id="1095629.A0A0C9WZI5"/>
<dbReference type="Gene3D" id="1.10.10.60">
    <property type="entry name" value="Homeodomain-like"/>
    <property type="match status" value="2"/>
</dbReference>
<dbReference type="EMBL" id="KN839119">
    <property type="protein sequence ID" value="KIJ90741.1"/>
    <property type="molecule type" value="Genomic_DNA"/>
</dbReference>
<feature type="domain" description="HTH CENPB-type" evidence="3">
    <location>
        <begin position="209"/>
        <end position="283"/>
    </location>
</feature>
<dbReference type="HOGENOM" id="CLU_018294_4_0_1"/>
<organism evidence="4 5">
    <name type="scientific">Laccaria amethystina LaAM-08-1</name>
    <dbReference type="NCBI Taxonomy" id="1095629"/>
    <lineage>
        <taxon>Eukaryota</taxon>
        <taxon>Fungi</taxon>
        <taxon>Dikarya</taxon>
        <taxon>Basidiomycota</taxon>
        <taxon>Agaricomycotina</taxon>
        <taxon>Agaricomycetes</taxon>
        <taxon>Agaricomycetidae</taxon>
        <taxon>Agaricales</taxon>
        <taxon>Agaricineae</taxon>
        <taxon>Hydnangiaceae</taxon>
        <taxon>Laccaria</taxon>
    </lineage>
</organism>
<keyword evidence="1" id="KW-0238">DNA-binding</keyword>
<dbReference type="InterPro" id="IPR006600">
    <property type="entry name" value="HTH_CenpB_DNA-bd_dom"/>
</dbReference>